<evidence type="ECO:0000256" key="5">
    <source>
        <dbReference type="ARBA" id="ARBA00022679"/>
    </source>
</evidence>
<dbReference type="InterPro" id="IPR011006">
    <property type="entry name" value="CheY-like_superfamily"/>
</dbReference>
<keyword evidence="11" id="KW-0131">Cell cycle</keyword>
<dbReference type="InterPro" id="IPR004358">
    <property type="entry name" value="Sig_transdc_His_kin-like_C"/>
</dbReference>
<dbReference type="SUPFAM" id="SSF52172">
    <property type="entry name" value="CheY-like"/>
    <property type="match status" value="1"/>
</dbReference>
<evidence type="ECO:0000256" key="8">
    <source>
        <dbReference type="ARBA" id="ARBA00022840"/>
    </source>
</evidence>
<feature type="domain" description="PAC" evidence="17">
    <location>
        <begin position="202"/>
        <end position="255"/>
    </location>
</feature>
<proteinExistence type="predicted"/>
<dbReference type="SMART" id="SM00091">
    <property type="entry name" value="PAS"/>
    <property type="match status" value="2"/>
</dbReference>
<dbReference type="CDD" id="cd00130">
    <property type="entry name" value="PAS"/>
    <property type="match status" value="2"/>
</dbReference>
<accession>A0A518BZT5</accession>
<dbReference type="SMART" id="SM00086">
    <property type="entry name" value="PAC"/>
    <property type="match status" value="1"/>
</dbReference>
<evidence type="ECO:0000313" key="18">
    <source>
        <dbReference type="EMBL" id="QDU72481.1"/>
    </source>
</evidence>
<dbReference type="PANTHER" id="PTHR45339">
    <property type="entry name" value="HYBRID SIGNAL TRANSDUCTION HISTIDINE KINASE J"/>
    <property type="match status" value="1"/>
</dbReference>
<dbReference type="CDD" id="cd00082">
    <property type="entry name" value="HisKA"/>
    <property type="match status" value="1"/>
</dbReference>
<evidence type="ECO:0000256" key="9">
    <source>
        <dbReference type="ARBA" id="ARBA00023012"/>
    </source>
</evidence>
<evidence type="ECO:0000256" key="7">
    <source>
        <dbReference type="ARBA" id="ARBA00022777"/>
    </source>
</evidence>
<keyword evidence="13" id="KW-0175">Coiled coil</keyword>
<dbReference type="GO" id="GO:0005524">
    <property type="term" value="F:ATP binding"/>
    <property type="evidence" value="ECO:0007669"/>
    <property type="project" value="UniProtKB-KW"/>
</dbReference>
<keyword evidence="10" id="KW-0472">Membrane</keyword>
<name>A0A518BZT5_9BACT</name>
<dbReference type="InterPro" id="IPR005467">
    <property type="entry name" value="His_kinase_dom"/>
</dbReference>
<protein>
    <recommendedName>
        <fullName evidence="3">histidine kinase</fullName>
        <ecNumber evidence="3">2.7.13.3</ecNumber>
    </recommendedName>
</protein>
<comment type="catalytic activity">
    <reaction evidence="1">
        <text>ATP + protein L-histidine = ADP + protein N-phospho-L-histidine.</text>
        <dbReference type="EC" id="2.7.13.3"/>
    </reaction>
</comment>
<dbReference type="SMART" id="SM00448">
    <property type="entry name" value="REC"/>
    <property type="match status" value="1"/>
</dbReference>
<dbReference type="Proteomes" id="UP000320386">
    <property type="component" value="Chromosome"/>
</dbReference>
<dbReference type="EC" id="2.7.13.3" evidence="3"/>
<evidence type="ECO:0000256" key="6">
    <source>
        <dbReference type="ARBA" id="ARBA00022741"/>
    </source>
</evidence>
<dbReference type="KEGG" id="mcad:Pan265_23470"/>
<dbReference type="InterPro" id="IPR000700">
    <property type="entry name" value="PAS-assoc_C"/>
</dbReference>
<dbReference type="FunFam" id="1.10.287.130:FF:000038">
    <property type="entry name" value="Sensory transduction histidine kinase"/>
    <property type="match status" value="1"/>
</dbReference>
<keyword evidence="9" id="KW-0902">Two-component regulatory system</keyword>
<evidence type="ECO:0000256" key="3">
    <source>
        <dbReference type="ARBA" id="ARBA00012438"/>
    </source>
</evidence>
<dbReference type="CDD" id="cd17546">
    <property type="entry name" value="REC_hyHK_CKI1_RcsC-like"/>
    <property type="match status" value="1"/>
</dbReference>
<keyword evidence="8" id="KW-0067">ATP-binding</keyword>
<dbReference type="GO" id="GO:0006355">
    <property type="term" value="P:regulation of DNA-templated transcription"/>
    <property type="evidence" value="ECO:0007669"/>
    <property type="project" value="InterPro"/>
</dbReference>
<dbReference type="CDD" id="cd16922">
    <property type="entry name" value="HATPase_EvgS-ArcB-TorS-like"/>
    <property type="match status" value="1"/>
</dbReference>
<dbReference type="InterPro" id="IPR013655">
    <property type="entry name" value="PAS_fold_3"/>
</dbReference>
<dbReference type="Gene3D" id="1.10.287.130">
    <property type="match status" value="1"/>
</dbReference>
<dbReference type="Pfam" id="PF00072">
    <property type="entry name" value="Response_reg"/>
    <property type="match status" value="1"/>
</dbReference>
<evidence type="ECO:0000259" key="16">
    <source>
        <dbReference type="PROSITE" id="PS50112"/>
    </source>
</evidence>
<dbReference type="Gene3D" id="3.40.50.2300">
    <property type="match status" value="1"/>
</dbReference>
<evidence type="ECO:0000256" key="11">
    <source>
        <dbReference type="ARBA" id="ARBA00023306"/>
    </source>
</evidence>
<organism evidence="18 19">
    <name type="scientific">Mucisphaera calidilacus</name>
    <dbReference type="NCBI Taxonomy" id="2527982"/>
    <lineage>
        <taxon>Bacteria</taxon>
        <taxon>Pseudomonadati</taxon>
        <taxon>Planctomycetota</taxon>
        <taxon>Phycisphaerae</taxon>
        <taxon>Phycisphaerales</taxon>
        <taxon>Phycisphaeraceae</taxon>
        <taxon>Mucisphaera</taxon>
    </lineage>
</organism>
<sequence length="653" mass="72622">MIRQDLLLASLDQVAEAVLGFCARGEIIFANREATARFGYSPSEFSTMSLRQLAPEMEDDAYEHFVADLSEKREASIKVKLQTAEGCLTPVSIRARQIGDGPNPCFTCVIHRTHMAASFNNLMLTRESRLELALRAANVGLWDWDMVRDEMYFNETWYTMLGYETDAFPPSIDTWSLLVHPDDLAHALRAFSDNFSNTKSKIETSFRMKRSDGSWQWIQNIGEVVERDADGAAMRVIGVHVDIHEAVRDREALDRAKAEAEAANRSKDQFLANMSHEIRTPMTAILGYTDILAEEQTTEAQRLEAVSVMRRNGEHLLTVINDILDLSKIEAGRMTITPEPTHLPGILDDVIALMNVRARDKNLSLTTEYRSSIPERVIIDPVRLRQILVNLVGNAVKFTSEGEVRLILAARTNQDQTTSLRIEVADTGIGMKPEQLARLFRPFTQADDSMTRRFGGTGLGLTISRKLARLMDCDLTVQSTFGRGSSFILDGKLDTPNDTRWVSESGPALEQTDVILQSQNPQPLLGRRVLVAEDGPDNQKLIAHHLRKAGAEVTMTDNGQLAVEAAAEARANGEDFDVILMDMQMPVLDGYAATGKLREMRFDLPIIALTAHTMSGDREKCLAAGCSDFQTKPINRDALIKTIVSRLDASIAA</sequence>
<dbReference type="InterPro" id="IPR036890">
    <property type="entry name" value="HATPase_C_sf"/>
</dbReference>
<evidence type="ECO:0000256" key="2">
    <source>
        <dbReference type="ARBA" id="ARBA00004370"/>
    </source>
</evidence>
<dbReference type="Pfam" id="PF13426">
    <property type="entry name" value="PAS_9"/>
    <property type="match status" value="1"/>
</dbReference>
<dbReference type="InterPro" id="IPR001789">
    <property type="entry name" value="Sig_transdc_resp-reg_receiver"/>
</dbReference>
<gene>
    <name evidence="18" type="primary">luxQ_3</name>
    <name evidence="18" type="ORF">Pan265_23470</name>
</gene>
<dbReference type="PRINTS" id="PR00344">
    <property type="entry name" value="BCTRLSENSOR"/>
</dbReference>
<dbReference type="InterPro" id="IPR003661">
    <property type="entry name" value="HisK_dim/P_dom"/>
</dbReference>
<dbReference type="InterPro" id="IPR036097">
    <property type="entry name" value="HisK_dim/P_sf"/>
</dbReference>
<dbReference type="AlphaFoldDB" id="A0A518BZT5"/>
<dbReference type="PROSITE" id="PS50110">
    <property type="entry name" value="RESPONSE_REGULATORY"/>
    <property type="match status" value="1"/>
</dbReference>
<evidence type="ECO:0000256" key="1">
    <source>
        <dbReference type="ARBA" id="ARBA00000085"/>
    </source>
</evidence>
<dbReference type="EMBL" id="CP036280">
    <property type="protein sequence ID" value="QDU72481.1"/>
    <property type="molecule type" value="Genomic_DNA"/>
</dbReference>
<dbReference type="SMART" id="SM00387">
    <property type="entry name" value="HATPase_c"/>
    <property type="match status" value="1"/>
</dbReference>
<keyword evidence="7 18" id="KW-0418">Kinase</keyword>
<dbReference type="InterPro" id="IPR001610">
    <property type="entry name" value="PAC"/>
</dbReference>
<evidence type="ECO:0000256" key="4">
    <source>
        <dbReference type="ARBA" id="ARBA00022553"/>
    </source>
</evidence>
<dbReference type="PROSITE" id="PS50112">
    <property type="entry name" value="PAS"/>
    <property type="match status" value="1"/>
</dbReference>
<evidence type="ECO:0000259" key="17">
    <source>
        <dbReference type="PROSITE" id="PS50113"/>
    </source>
</evidence>
<feature type="coiled-coil region" evidence="13">
    <location>
        <begin position="243"/>
        <end position="273"/>
    </location>
</feature>
<comment type="subcellular location">
    <subcellularLocation>
        <location evidence="2">Membrane</location>
    </subcellularLocation>
</comment>
<keyword evidence="5 18" id="KW-0808">Transferase</keyword>
<keyword evidence="19" id="KW-1185">Reference proteome</keyword>
<dbReference type="SUPFAM" id="SSF55874">
    <property type="entry name" value="ATPase domain of HSP90 chaperone/DNA topoisomerase II/histidine kinase"/>
    <property type="match status" value="1"/>
</dbReference>
<evidence type="ECO:0000259" key="14">
    <source>
        <dbReference type="PROSITE" id="PS50109"/>
    </source>
</evidence>
<dbReference type="PROSITE" id="PS50113">
    <property type="entry name" value="PAC"/>
    <property type="match status" value="1"/>
</dbReference>
<dbReference type="Pfam" id="PF00512">
    <property type="entry name" value="HisKA"/>
    <property type="match status" value="1"/>
</dbReference>
<dbReference type="PANTHER" id="PTHR45339:SF1">
    <property type="entry name" value="HYBRID SIGNAL TRANSDUCTION HISTIDINE KINASE J"/>
    <property type="match status" value="1"/>
</dbReference>
<dbReference type="Gene3D" id="3.30.450.20">
    <property type="entry name" value="PAS domain"/>
    <property type="match status" value="2"/>
</dbReference>
<keyword evidence="6" id="KW-0547">Nucleotide-binding</keyword>
<feature type="domain" description="PAS" evidence="16">
    <location>
        <begin position="3"/>
        <end position="45"/>
    </location>
</feature>
<dbReference type="SUPFAM" id="SSF55785">
    <property type="entry name" value="PYP-like sensor domain (PAS domain)"/>
    <property type="match status" value="2"/>
</dbReference>
<dbReference type="Pfam" id="PF08447">
    <property type="entry name" value="PAS_3"/>
    <property type="match status" value="1"/>
</dbReference>
<dbReference type="InterPro" id="IPR003594">
    <property type="entry name" value="HATPase_dom"/>
</dbReference>
<feature type="domain" description="Histidine kinase" evidence="14">
    <location>
        <begin position="273"/>
        <end position="495"/>
    </location>
</feature>
<feature type="modified residue" description="4-aspartylphosphate" evidence="12">
    <location>
        <position position="582"/>
    </location>
</feature>
<evidence type="ECO:0000256" key="13">
    <source>
        <dbReference type="SAM" id="Coils"/>
    </source>
</evidence>
<dbReference type="Gene3D" id="3.30.565.10">
    <property type="entry name" value="Histidine kinase-like ATPase, C-terminal domain"/>
    <property type="match status" value="1"/>
</dbReference>
<reference evidence="18 19" key="1">
    <citation type="submission" date="2019-02" db="EMBL/GenBank/DDBJ databases">
        <title>Deep-cultivation of Planctomycetes and their phenomic and genomic characterization uncovers novel biology.</title>
        <authorList>
            <person name="Wiegand S."/>
            <person name="Jogler M."/>
            <person name="Boedeker C."/>
            <person name="Pinto D."/>
            <person name="Vollmers J."/>
            <person name="Rivas-Marin E."/>
            <person name="Kohn T."/>
            <person name="Peeters S.H."/>
            <person name="Heuer A."/>
            <person name="Rast P."/>
            <person name="Oberbeckmann S."/>
            <person name="Bunk B."/>
            <person name="Jeske O."/>
            <person name="Meyerdierks A."/>
            <person name="Storesund J.E."/>
            <person name="Kallscheuer N."/>
            <person name="Luecker S."/>
            <person name="Lage O.M."/>
            <person name="Pohl T."/>
            <person name="Merkel B.J."/>
            <person name="Hornburger P."/>
            <person name="Mueller R.-W."/>
            <person name="Bruemmer F."/>
            <person name="Labrenz M."/>
            <person name="Spormann A.M."/>
            <person name="Op den Camp H."/>
            <person name="Overmann J."/>
            <person name="Amann R."/>
            <person name="Jetten M.S.M."/>
            <person name="Mascher T."/>
            <person name="Medema M.H."/>
            <person name="Devos D.P."/>
            <person name="Kaster A.-K."/>
            <person name="Ovreas L."/>
            <person name="Rohde M."/>
            <person name="Galperin M.Y."/>
            <person name="Jogler C."/>
        </authorList>
    </citation>
    <scope>NUCLEOTIDE SEQUENCE [LARGE SCALE GENOMIC DNA]</scope>
    <source>
        <strain evidence="18 19">Pan265</strain>
    </source>
</reference>
<keyword evidence="4 12" id="KW-0597">Phosphoprotein</keyword>
<dbReference type="SUPFAM" id="SSF47384">
    <property type="entry name" value="Homodimeric domain of signal transducing histidine kinase"/>
    <property type="match status" value="1"/>
</dbReference>
<dbReference type="GO" id="GO:0016020">
    <property type="term" value="C:membrane"/>
    <property type="evidence" value="ECO:0007669"/>
    <property type="project" value="UniProtKB-SubCell"/>
</dbReference>
<evidence type="ECO:0000256" key="10">
    <source>
        <dbReference type="ARBA" id="ARBA00023136"/>
    </source>
</evidence>
<dbReference type="FunFam" id="3.30.565.10:FF:000010">
    <property type="entry name" value="Sensor histidine kinase RcsC"/>
    <property type="match status" value="1"/>
</dbReference>
<dbReference type="InterPro" id="IPR000014">
    <property type="entry name" value="PAS"/>
</dbReference>
<dbReference type="NCBIfam" id="TIGR00229">
    <property type="entry name" value="sensory_box"/>
    <property type="match status" value="2"/>
</dbReference>
<feature type="domain" description="Response regulatory" evidence="15">
    <location>
        <begin position="528"/>
        <end position="647"/>
    </location>
</feature>
<dbReference type="SMART" id="SM00388">
    <property type="entry name" value="HisKA"/>
    <property type="match status" value="1"/>
</dbReference>
<evidence type="ECO:0000313" key="19">
    <source>
        <dbReference type="Proteomes" id="UP000320386"/>
    </source>
</evidence>
<dbReference type="GO" id="GO:0000155">
    <property type="term" value="F:phosphorelay sensor kinase activity"/>
    <property type="evidence" value="ECO:0007669"/>
    <property type="project" value="InterPro"/>
</dbReference>
<dbReference type="PROSITE" id="PS50109">
    <property type="entry name" value="HIS_KIN"/>
    <property type="match status" value="1"/>
</dbReference>
<evidence type="ECO:0000256" key="12">
    <source>
        <dbReference type="PROSITE-ProRule" id="PRU00169"/>
    </source>
</evidence>
<dbReference type="Pfam" id="PF02518">
    <property type="entry name" value="HATPase_c"/>
    <property type="match status" value="1"/>
</dbReference>
<dbReference type="InterPro" id="IPR035965">
    <property type="entry name" value="PAS-like_dom_sf"/>
</dbReference>
<evidence type="ECO:0000259" key="15">
    <source>
        <dbReference type="PROSITE" id="PS50110"/>
    </source>
</evidence>